<dbReference type="InterPro" id="IPR011009">
    <property type="entry name" value="Kinase-like_dom_sf"/>
</dbReference>
<feature type="region of interest" description="Disordered" evidence="7">
    <location>
        <begin position="270"/>
        <end position="423"/>
    </location>
</feature>
<evidence type="ECO:0000313" key="10">
    <source>
        <dbReference type="Proteomes" id="UP000241818"/>
    </source>
</evidence>
<dbReference type="Gene3D" id="3.30.200.20">
    <property type="entry name" value="Phosphorylase Kinase, domain 1"/>
    <property type="match status" value="1"/>
</dbReference>
<dbReference type="GO" id="GO:0004712">
    <property type="term" value="F:protein serine/threonine/tyrosine kinase activity"/>
    <property type="evidence" value="ECO:0007669"/>
    <property type="project" value="TreeGrafter"/>
</dbReference>
<feature type="region of interest" description="Disordered" evidence="7">
    <location>
        <begin position="676"/>
        <end position="701"/>
    </location>
</feature>
<dbReference type="GO" id="GO:0005634">
    <property type="term" value="C:nucleus"/>
    <property type="evidence" value="ECO:0007669"/>
    <property type="project" value="TreeGrafter"/>
</dbReference>
<dbReference type="FunFam" id="1.10.510.10:FF:000377">
    <property type="entry name" value="Checkpoint protein kinase"/>
    <property type="match status" value="1"/>
</dbReference>
<dbReference type="InterPro" id="IPR000719">
    <property type="entry name" value="Prot_kinase_dom"/>
</dbReference>
<evidence type="ECO:0000256" key="6">
    <source>
        <dbReference type="PROSITE-ProRule" id="PRU10141"/>
    </source>
</evidence>
<dbReference type="GO" id="GO:0033316">
    <property type="term" value="P:meiotic spindle assembly checkpoint signaling"/>
    <property type="evidence" value="ECO:0007669"/>
    <property type="project" value="TreeGrafter"/>
</dbReference>
<feature type="binding site" evidence="6">
    <location>
        <position position="535"/>
    </location>
    <ligand>
        <name>ATP</name>
        <dbReference type="ChEBI" id="CHEBI:30616"/>
    </ligand>
</feature>
<dbReference type="PANTHER" id="PTHR22974">
    <property type="entry name" value="MIXED LINEAGE PROTEIN KINASE"/>
    <property type="match status" value="1"/>
</dbReference>
<feature type="compositionally biased region" description="Basic and acidic residues" evidence="7">
    <location>
        <begin position="36"/>
        <end position="48"/>
    </location>
</feature>
<evidence type="ECO:0000256" key="5">
    <source>
        <dbReference type="ARBA" id="ARBA00022840"/>
    </source>
</evidence>
<evidence type="ECO:0000256" key="2">
    <source>
        <dbReference type="ARBA" id="ARBA00022679"/>
    </source>
</evidence>
<evidence type="ECO:0000259" key="8">
    <source>
        <dbReference type="PROSITE" id="PS50011"/>
    </source>
</evidence>
<keyword evidence="4" id="KW-0418">Kinase</keyword>
<dbReference type="GeneID" id="36578074"/>
<dbReference type="EMBL" id="KZ679008">
    <property type="protein sequence ID" value="PSS22848.1"/>
    <property type="molecule type" value="Genomic_DNA"/>
</dbReference>
<keyword evidence="10" id="KW-1185">Reference proteome</keyword>
<dbReference type="OrthoDB" id="20524at2759"/>
<dbReference type="GO" id="GO:0005524">
    <property type="term" value="F:ATP binding"/>
    <property type="evidence" value="ECO:0007669"/>
    <property type="project" value="UniProtKB-UniRule"/>
</dbReference>
<keyword evidence="1" id="KW-0723">Serine/threonine-protein kinase</keyword>
<name>A0A2T3B7J2_AMORE</name>
<gene>
    <name evidence="9" type="ORF">M430DRAFT_96860</name>
</gene>
<dbReference type="InterPro" id="IPR027084">
    <property type="entry name" value="Mps1_cat"/>
</dbReference>
<evidence type="ECO:0000256" key="3">
    <source>
        <dbReference type="ARBA" id="ARBA00022741"/>
    </source>
</evidence>
<evidence type="ECO:0000313" key="9">
    <source>
        <dbReference type="EMBL" id="PSS22848.1"/>
    </source>
</evidence>
<dbReference type="PROSITE" id="PS50011">
    <property type="entry name" value="PROTEIN_KINASE_DOM"/>
    <property type="match status" value="1"/>
</dbReference>
<protein>
    <recommendedName>
        <fullName evidence="8">Protein kinase domain-containing protein</fullName>
    </recommendedName>
</protein>
<dbReference type="GO" id="GO:0007094">
    <property type="term" value="P:mitotic spindle assembly checkpoint signaling"/>
    <property type="evidence" value="ECO:0007669"/>
    <property type="project" value="TreeGrafter"/>
</dbReference>
<proteinExistence type="predicted"/>
<dbReference type="Pfam" id="PF00069">
    <property type="entry name" value="Pkinase"/>
    <property type="match status" value="1"/>
</dbReference>
<organism evidence="9 10">
    <name type="scientific">Amorphotheca resinae ATCC 22711</name>
    <dbReference type="NCBI Taxonomy" id="857342"/>
    <lineage>
        <taxon>Eukaryota</taxon>
        <taxon>Fungi</taxon>
        <taxon>Dikarya</taxon>
        <taxon>Ascomycota</taxon>
        <taxon>Pezizomycotina</taxon>
        <taxon>Leotiomycetes</taxon>
        <taxon>Helotiales</taxon>
        <taxon>Amorphothecaceae</taxon>
        <taxon>Amorphotheca</taxon>
    </lineage>
</organism>
<dbReference type="Proteomes" id="UP000241818">
    <property type="component" value="Unassembled WGS sequence"/>
</dbReference>
<feature type="compositionally biased region" description="Polar residues" evidence="7">
    <location>
        <begin position="8"/>
        <end position="33"/>
    </location>
</feature>
<dbReference type="SMART" id="SM00220">
    <property type="entry name" value="S_TKc"/>
    <property type="match status" value="1"/>
</dbReference>
<dbReference type="InParanoid" id="A0A2T3B7J2"/>
<dbReference type="AlphaFoldDB" id="A0A2T3B7J2"/>
<dbReference type="STRING" id="857342.A0A2T3B7J2"/>
<evidence type="ECO:0000256" key="7">
    <source>
        <dbReference type="SAM" id="MobiDB-lite"/>
    </source>
</evidence>
<dbReference type="PANTHER" id="PTHR22974:SF21">
    <property type="entry name" value="DUAL SPECIFICITY PROTEIN KINASE TTK"/>
    <property type="match status" value="1"/>
</dbReference>
<dbReference type="InterPro" id="IPR017441">
    <property type="entry name" value="Protein_kinase_ATP_BS"/>
</dbReference>
<feature type="region of interest" description="Disordered" evidence="7">
    <location>
        <begin position="79"/>
        <end position="244"/>
    </location>
</feature>
<dbReference type="GO" id="GO:0000776">
    <property type="term" value="C:kinetochore"/>
    <property type="evidence" value="ECO:0007669"/>
    <property type="project" value="TreeGrafter"/>
</dbReference>
<sequence>MAMASPTPMGSSHFASLSRRPSSRQAYRQQPSRPQLAHDEPYHPENHARHYSLNDSSDDEIPLPMKFSALTKALLNDEASLVEKSPPRSARRSPTFSGHNRTHVKAGSEGTLDSPNQDRVSPPGSRVHSPYPRRVVRLSGTPGSSTLRRTSSLSSAVKRHNEQAAAKAEGPLDLSTPAPVPRTVRIPLTSSGNNGLFGGSSGRNSNKSDSASRKEDGEIESQEYSTAAARSHLANGQGSVSRYGSTIGRARYGEDIGLQSSMRIKRVGKVAGSFLSGPARRGRRRLDDEEQSPLEGQSDGLDNAGSSQDPQSQESQAQESQSQESGSSEEPEANRASLYSSTYRDFASGSPVGSKDILNSVLRSTSPPPPTLGSSQRPAATNSDLQAAPQPVPVFKVPAPRPDLPSAHDQENEAPPTFKRNKQAPLIHFDTMEKAPVRPQSMDMSALRTASPERRALAPRSQNTPRRPAPPPPKMSILEAATSTAGAATTSHASSKRNKLKVNGKQFTRLDCIGRGGSSRVYRVMAENSKFFALKRVSLDDADETAVRGFKGEIDLLRKLEGVERVIRLYDYELNEDKGTLSVLMEMGELDMNKILELRLKSEHAKFDVSFVRHYWKEMLECLQAIHEHDIVHSDLKPHNFVLVQGRLKLIDFGIANAIQTDETVNVHRETQIGTPNYMSPESLMDSNAKPDARGRIPNEPKLMKLGKPSDIWSLGCILYQMVYGRAPFAHIQNQMQRCQAIINWSYAIEYPTIGVGSVPVPASLIKTLKKCLNRDQHQRPSATELLDERDPFLNPVEFDDAAIPMTEELLGRILQNVALKCRDRMPTDAEILVAWPKGYMANLRQKLRDGRPL</sequence>
<evidence type="ECO:0000256" key="1">
    <source>
        <dbReference type="ARBA" id="ARBA00022527"/>
    </source>
</evidence>
<keyword evidence="2" id="KW-0808">Transferase</keyword>
<dbReference type="CDD" id="cd14131">
    <property type="entry name" value="PKc_Mps1"/>
    <property type="match status" value="1"/>
</dbReference>
<feature type="compositionally biased region" description="Polar residues" evidence="7">
    <location>
        <begin position="376"/>
        <end position="385"/>
    </location>
</feature>
<dbReference type="GO" id="GO:0004674">
    <property type="term" value="F:protein serine/threonine kinase activity"/>
    <property type="evidence" value="ECO:0007669"/>
    <property type="project" value="UniProtKB-KW"/>
</dbReference>
<keyword evidence="3 6" id="KW-0547">Nucleotide-binding</keyword>
<accession>A0A2T3B7J2</accession>
<dbReference type="Gene3D" id="1.10.510.10">
    <property type="entry name" value="Transferase(Phosphotransferase) domain 1"/>
    <property type="match status" value="1"/>
</dbReference>
<feature type="region of interest" description="Disordered" evidence="7">
    <location>
        <begin position="1"/>
        <end position="64"/>
    </location>
</feature>
<evidence type="ECO:0000256" key="4">
    <source>
        <dbReference type="ARBA" id="ARBA00022777"/>
    </source>
</evidence>
<dbReference type="InterPro" id="IPR008271">
    <property type="entry name" value="Ser/Thr_kinase_AS"/>
</dbReference>
<keyword evidence="5 6" id="KW-0067">ATP-binding</keyword>
<feature type="compositionally biased region" description="Polar residues" evidence="7">
    <location>
        <begin position="234"/>
        <end position="244"/>
    </location>
</feature>
<dbReference type="SUPFAM" id="SSF56112">
    <property type="entry name" value="Protein kinase-like (PK-like)"/>
    <property type="match status" value="1"/>
</dbReference>
<dbReference type="FunFam" id="3.30.200.20:FF:000131">
    <property type="entry name" value="Dual specificity protein kinase TTK"/>
    <property type="match status" value="1"/>
</dbReference>
<feature type="domain" description="Protein kinase" evidence="8">
    <location>
        <begin position="507"/>
        <end position="794"/>
    </location>
</feature>
<feature type="compositionally biased region" description="Low complexity" evidence="7">
    <location>
        <begin position="305"/>
        <end position="328"/>
    </location>
</feature>
<feature type="compositionally biased region" description="Basic and acidic residues" evidence="7">
    <location>
        <begin position="689"/>
        <end position="701"/>
    </location>
</feature>
<dbReference type="GO" id="GO:0098813">
    <property type="term" value="P:nuclear chromosome segregation"/>
    <property type="evidence" value="ECO:0007669"/>
    <property type="project" value="UniProtKB-ARBA"/>
</dbReference>
<dbReference type="RefSeq" id="XP_024722894.1">
    <property type="nucleotide sequence ID" value="XM_024869993.1"/>
</dbReference>
<dbReference type="PROSITE" id="PS00108">
    <property type="entry name" value="PROTEIN_KINASE_ST"/>
    <property type="match status" value="1"/>
</dbReference>
<feature type="compositionally biased region" description="Low complexity" evidence="7">
    <location>
        <begin position="144"/>
        <end position="155"/>
    </location>
</feature>
<dbReference type="GO" id="GO:0034501">
    <property type="term" value="P:protein localization to kinetochore"/>
    <property type="evidence" value="ECO:0007669"/>
    <property type="project" value="TreeGrafter"/>
</dbReference>
<dbReference type="PROSITE" id="PS00107">
    <property type="entry name" value="PROTEIN_KINASE_ATP"/>
    <property type="match status" value="1"/>
</dbReference>
<feature type="region of interest" description="Disordered" evidence="7">
    <location>
        <begin position="435"/>
        <end position="476"/>
    </location>
</feature>
<reference evidence="9 10" key="1">
    <citation type="journal article" date="2018" name="New Phytol.">
        <title>Comparative genomics and transcriptomics depict ericoid mycorrhizal fungi as versatile saprotrophs and plant mutualists.</title>
        <authorList>
            <person name="Martino E."/>
            <person name="Morin E."/>
            <person name="Grelet G.A."/>
            <person name="Kuo A."/>
            <person name="Kohler A."/>
            <person name="Daghino S."/>
            <person name="Barry K.W."/>
            <person name="Cichocki N."/>
            <person name="Clum A."/>
            <person name="Dockter R.B."/>
            <person name="Hainaut M."/>
            <person name="Kuo R.C."/>
            <person name="LaButti K."/>
            <person name="Lindahl B.D."/>
            <person name="Lindquist E.A."/>
            <person name="Lipzen A."/>
            <person name="Khouja H.R."/>
            <person name="Magnuson J."/>
            <person name="Murat C."/>
            <person name="Ohm R.A."/>
            <person name="Singer S.W."/>
            <person name="Spatafora J.W."/>
            <person name="Wang M."/>
            <person name="Veneault-Fourrey C."/>
            <person name="Henrissat B."/>
            <person name="Grigoriev I.V."/>
            <person name="Martin F.M."/>
            <person name="Perotto S."/>
        </authorList>
    </citation>
    <scope>NUCLEOTIDE SEQUENCE [LARGE SCALE GENOMIC DNA]</scope>
    <source>
        <strain evidence="9 10">ATCC 22711</strain>
    </source>
</reference>